<dbReference type="AlphaFoldDB" id="A0A9P5UAG2"/>
<evidence type="ECO:0000313" key="1">
    <source>
        <dbReference type="EMBL" id="KAF9071987.1"/>
    </source>
</evidence>
<dbReference type="Proteomes" id="UP000772434">
    <property type="component" value="Unassembled WGS sequence"/>
</dbReference>
<evidence type="ECO:0000313" key="2">
    <source>
        <dbReference type="Proteomes" id="UP000772434"/>
    </source>
</evidence>
<name>A0A9P5UAG2_9AGAR</name>
<reference evidence="1" key="1">
    <citation type="submission" date="2020-11" db="EMBL/GenBank/DDBJ databases">
        <authorList>
            <consortium name="DOE Joint Genome Institute"/>
            <person name="Ahrendt S."/>
            <person name="Riley R."/>
            <person name="Andreopoulos W."/>
            <person name="Labutti K."/>
            <person name="Pangilinan J."/>
            <person name="Ruiz-Duenas F.J."/>
            <person name="Barrasa J.M."/>
            <person name="Sanchez-Garcia M."/>
            <person name="Camarero S."/>
            <person name="Miyauchi S."/>
            <person name="Serrano A."/>
            <person name="Linde D."/>
            <person name="Babiker R."/>
            <person name="Drula E."/>
            <person name="Ayuso-Fernandez I."/>
            <person name="Pacheco R."/>
            <person name="Padilla G."/>
            <person name="Ferreira P."/>
            <person name="Barriuso J."/>
            <person name="Kellner H."/>
            <person name="Castanera R."/>
            <person name="Alfaro M."/>
            <person name="Ramirez L."/>
            <person name="Pisabarro A.G."/>
            <person name="Kuo A."/>
            <person name="Tritt A."/>
            <person name="Lipzen A."/>
            <person name="He G."/>
            <person name="Yan M."/>
            <person name="Ng V."/>
            <person name="Cullen D."/>
            <person name="Martin F."/>
            <person name="Rosso M.-N."/>
            <person name="Henrissat B."/>
            <person name="Hibbett D."/>
            <person name="Martinez A.T."/>
            <person name="Grigoriev I.V."/>
        </authorList>
    </citation>
    <scope>NUCLEOTIDE SEQUENCE</scope>
    <source>
        <strain evidence="1">AH 40177</strain>
    </source>
</reference>
<comment type="caution">
    <text evidence="1">The sequence shown here is derived from an EMBL/GenBank/DDBJ whole genome shotgun (WGS) entry which is preliminary data.</text>
</comment>
<gene>
    <name evidence="1" type="ORF">BDP27DRAFT_1321258</name>
</gene>
<proteinExistence type="predicted"/>
<protein>
    <submittedName>
        <fullName evidence="1">Uncharacterized protein</fullName>
    </submittedName>
</protein>
<accession>A0A9P5UAG2</accession>
<dbReference type="EMBL" id="JADNRY010000028">
    <property type="protein sequence ID" value="KAF9071987.1"/>
    <property type="molecule type" value="Genomic_DNA"/>
</dbReference>
<sequence>MTSMKPSDEVLKHTKAKQQKALQVLQLMRHSLTVPETLPKNFYHWADNTVFPTVSETNAPTFLRFGRPGFGVAYAWIAPVITANGERLYASIMQERGSAIQEIARVMDLELEGSKKKWKDINDKFLAQVGFFHNKKASFIQALSGAWSSPTLSEEDSAEGLAHLHATAGAAAVLLRMKYEKPAGPGV</sequence>
<keyword evidence="2" id="KW-1185">Reference proteome</keyword>
<organism evidence="1 2">
    <name type="scientific">Rhodocollybia butyracea</name>
    <dbReference type="NCBI Taxonomy" id="206335"/>
    <lineage>
        <taxon>Eukaryota</taxon>
        <taxon>Fungi</taxon>
        <taxon>Dikarya</taxon>
        <taxon>Basidiomycota</taxon>
        <taxon>Agaricomycotina</taxon>
        <taxon>Agaricomycetes</taxon>
        <taxon>Agaricomycetidae</taxon>
        <taxon>Agaricales</taxon>
        <taxon>Marasmiineae</taxon>
        <taxon>Omphalotaceae</taxon>
        <taxon>Rhodocollybia</taxon>
    </lineage>
</organism>